<keyword evidence="3" id="KW-1185">Reference proteome</keyword>
<dbReference type="Proteomes" id="UP001500631">
    <property type="component" value="Unassembled WGS sequence"/>
</dbReference>
<dbReference type="EMBL" id="BAABKE010000007">
    <property type="protein sequence ID" value="GAA5102591.1"/>
    <property type="molecule type" value="Genomic_DNA"/>
</dbReference>
<feature type="transmembrane region" description="Helical" evidence="1">
    <location>
        <begin position="163"/>
        <end position="188"/>
    </location>
</feature>
<accession>A0ABP9MXM9</accession>
<name>A0ABP9MXM9_9GAMM</name>
<proteinExistence type="predicted"/>
<keyword evidence="1" id="KW-1133">Transmembrane helix</keyword>
<comment type="caution">
    <text evidence="2">The sequence shown here is derived from an EMBL/GenBank/DDBJ whole genome shotgun (WGS) entry which is preliminary data.</text>
</comment>
<gene>
    <name evidence="2" type="ORF">GCM10023338_20030</name>
</gene>
<reference evidence="3" key="1">
    <citation type="journal article" date="2019" name="Int. J. Syst. Evol. Microbiol.">
        <title>The Global Catalogue of Microorganisms (GCM) 10K type strain sequencing project: providing services to taxonomists for standard genome sequencing and annotation.</title>
        <authorList>
            <consortium name="The Broad Institute Genomics Platform"/>
            <consortium name="The Broad Institute Genome Sequencing Center for Infectious Disease"/>
            <person name="Wu L."/>
            <person name="Ma J."/>
        </authorList>
    </citation>
    <scope>NUCLEOTIDE SEQUENCE [LARGE SCALE GENOMIC DNA]</scope>
    <source>
        <strain evidence="3">JCM 18424</strain>
    </source>
</reference>
<dbReference type="RefSeq" id="WP_143691460.1">
    <property type="nucleotide sequence ID" value="NZ_BAABKE010000007.1"/>
</dbReference>
<feature type="transmembrane region" description="Helical" evidence="1">
    <location>
        <begin position="351"/>
        <end position="384"/>
    </location>
</feature>
<keyword evidence="1" id="KW-0472">Membrane</keyword>
<evidence type="ECO:0000313" key="3">
    <source>
        <dbReference type="Proteomes" id="UP001500631"/>
    </source>
</evidence>
<organism evidence="2 3">
    <name type="scientific">Wohlfahrtiimonas larvae</name>
    <dbReference type="NCBI Taxonomy" id="1157986"/>
    <lineage>
        <taxon>Bacteria</taxon>
        <taxon>Pseudomonadati</taxon>
        <taxon>Pseudomonadota</taxon>
        <taxon>Gammaproteobacteria</taxon>
        <taxon>Cardiobacteriales</taxon>
        <taxon>Ignatzschineriaceae</taxon>
        <taxon>Wohlfahrtiimonas</taxon>
    </lineage>
</organism>
<protein>
    <submittedName>
        <fullName evidence="2">Uncharacterized protein</fullName>
    </submittedName>
</protein>
<evidence type="ECO:0000256" key="1">
    <source>
        <dbReference type="SAM" id="Phobius"/>
    </source>
</evidence>
<sequence length="414" mass="48605">MSTVTSLPKHYPFHQLWTDIVRIVTFDIPTESESYTFDQIIPIADNNGNLYYLGEKNHHYIRIKLTQTDRDNSPSLLKLFNQSEILSDQKKLKFFTKRLEKANNLRTPTKINAFITRYPERYLSDAEIKLYQSTQSDPKFKEGTLNTSFLILSPSLYPTAPNALFTFTFLIILCSILMIWLMIQTIFYRTFIQLRINKMNVSGSVSEIEENFNLHPLNMVELSIGYMNQDWLIMRSFANLQILKLSDLLMFSPQQKQFYSKALETPLKIRTLTYDDIQKITSHLSRFYPEIYIGDDENILISYQHGRYTLTKLIETRKNSTSFDESLAFSDKIADQQSIAAEKKKLKNDNFYSYLNIVYLVLCLIVCFINIWIGLLMLLPLIIYDFLKGGLLLLRAPYDMTKYVTKTYRDYKKK</sequence>
<keyword evidence="1" id="KW-0812">Transmembrane</keyword>
<evidence type="ECO:0000313" key="2">
    <source>
        <dbReference type="EMBL" id="GAA5102591.1"/>
    </source>
</evidence>